<keyword evidence="1" id="KW-0812">Transmembrane</keyword>
<dbReference type="AlphaFoldDB" id="A0A4V3CYI5"/>
<evidence type="ECO:0000313" key="2">
    <source>
        <dbReference type="EMBL" id="TDP94298.1"/>
    </source>
</evidence>
<dbReference type="RefSeq" id="WP_133615892.1">
    <property type="nucleotide sequence ID" value="NZ_SNYA01000002.1"/>
</dbReference>
<proteinExistence type="predicted"/>
<gene>
    <name evidence="2" type="ORF">EDF62_0712</name>
</gene>
<dbReference type="Proteomes" id="UP000295601">
    <property type="component" value="Unassembled WGS sequence"/>
</dbReference>
<keyword evidence="1" id="KW-0472">Membrane</keyword>
<comment type="caution">
    <text evidence="2">The sequence shown here is derived from an EMBL/GenBank/DDBJ whole genome shotgun (WGS) entry which is preliminary data.</text>
</comment>
<evidence type="ECO:0000256" key="1">
    <source>
        <dbReference type="SAM" id="Phobius"/>
    </source>
</evidence>
<accession>A0A4V3CYI5</accession>
<dbReference type="OrthoDB" id="5123397at2"/>
<evidence type="ECO:0000313" key="3">
    <source>
        <dbReference type="Proteomes" id="UP000295601"/>
    </source>
</evidence>
<name>A0A4V3CYI5_9MICO</name>
<keyword evidence="3" id="KW-1185">Reference proteome</keyword>
<organism evidence="2 3">
    <name type="scientific">Leucobacter luti</name>
    <dbReference type="NCBI Taxonomy" id="340320"/>
    <lineage>
        <taxon>Bacteria</taxon>
        <taxon>Bacillati</taxon>
        <taxon>Actinomycetota</taxon>
        <taxon>Actinomycetes</taxon>
        <taxon>Micrococcales</taxon>
        <taxon>Microbacteriaceae</taxon>
        <taxon>Leucobacter</taxon>
    </lineage>
</organism>
<reference evidence="2 3" key="1">
    <citation type="submission" date="2019-03" db="EMBL/GenBank/DDBJ databases">
        <title>Genomic analyses of the natural microbiome of Caenorhabditis elegans.</title>
        <authorList>
            <person name="Samuel B."/>
        </authorList>
    </citation>
    <scope>NUCLEOTIDE SEQUENCE [LARGE SCALE GENOMIC DNA]</scope>
    <source>
        <strain evidence="2 3">JUb18</strain>
    </source>
</reference>
<keyword evidence="1" id="KW-1133">Transmembrane helix</keyword>
<protein>
    <submittedName>
        <fullName evidence="2">Uncharacterized protein</fullName>
    </submittedName>
</protein>
<sequence>MNSTNRIVNRVLLLVVGLALAAVGALAVLVSAGPERLSTILPGTPEWVHSARTMLADWAAGKADTELGSTAALIAVGAAAIVVILLVVFIATRGGGRTATVMRATSETGATTVDRSVADAVIAGTLRERPDVLAASTSSYRVQRQPAIKLTVTMRQGAQLPRVLNAVEDAVREWDALTGAELPVVVHLAGRGWLDRWRSVTRVQ</sequence>
<feature type="transmembrane region" description="Helical" evidence="1">
    <location>
        <begin position="71"/>
        <end position="92"/>
    </location>
</feature>
<dbReference type="EMBL" id="SNYA01000002">
    <property type="protein sequence ID" value="TDP94298.1"/>
    <property type="molecule type" value="Genomic_DNA"/>
</dbReference>